<dbReference type="Proteomes" id="UP001302249">
    <property type="component" value="Chromosome"/>
</dbReference>
<name>A0ABZ0BBM5_9SPHN</name>
<evidence type="ECO:0000313" key="3">
    <source>
        <dbReference type="Proteomes" id="UP001302249"/>
    </source>
</evidence>
<evidence type="ECO:0000313" key="2">
    <source>
        <dbReference type="EMBL" id="WNO54660.1"/>
    </source>
</evidence>
<dbReference type="RefSeq" id="WP_313917400.1">
    <property type="nucleotide sequence ID" value="NZ_CP135076.1"/>
</dbReference>
<keyword evidence="3" id="KW-1185">Reference proteome</keyword>
<proteinExistence type="predicted"/>
<gene>
    <name evidence="2" type="ORF">RPR59_05250</name>
</gene>
<accession>A0ABZ0BBM5</accession>
<evidence type="ECO:0000256" key="1">
    <source>
        <dbReference type="SAM" id="SignalP"/>
    </source>
</evidence>
<reference evidence="2 3" key="1">
    <citation type="submission" date="2023-09" db="EMBL/GenBank/DDBJ databases">
        <authorList>
            <person name="Rey-Velasco X."/>
        </authorList>
    </citation>
    <scope>NUCLEOTIDE SEQUENCE [LARGE SCALE GENOMIC DNA]</scope>
    <source>
        <strain evidence="2 3">W311</strain>
    </source>
</reference>
<protein>
    <submittedName>
        <fullName evidence="2">Uncharacterized protein</fullName>
    </submittedName>
</protein>
<feature type="signal peptide" evidence="1">
    <location>
        <begin position="1"/>
        <end position="20"/>
    </location>
</feature>
<sequence length="122" mass="12735">MRFAAAAAALLSVSGGPALAAQAIPDDQSAMQAEVKAEAKASEAGFDLDTPIRVLVADPRAKAVLDKDMPGLSSDENFDDFKDMSLHELQPKTGGQLTDELLTKVGKDLHAIGTGARDGESR</sequence>
<feature type="chain" id="PRO_5045387869" evidence="1">
    <location>
        <begin position="21"/>
        <end position="122"/>
    </location>
</feature>
<dbReference type="EMBL" id="CP135076">
    <property type="protein sequence ID" value="WNO54660.1"/>
    <property type="molecule type" value="Genomic_DNA"/>
</dbReference>
<organism evidence="2 3">
    <name type="scientific">Stakelama saccharophila</name>
    <dbReference type="NCBI Taxonomy" id="3075605"/>
    <lineage>
        <taxon>Bacteria</taxon>
        <taxon>Pseudomonadati</taxon>
        <taxon>Pseudomonadota</taxon>
        <taxon>Alphaproteobacteria</taxon>
        <taxon>Sphingomonadales</taxon>
        <taxon>Sphingomonadaceae</taxon>
        <taxon>Stakelama</taxon>
    </lineage>
</organism>
<keyword evidence="1" id="KW-0732">Signal</keyword>